<dbReference type="AlphaFoldDB" id="X1E8S9"/>
<gene>
    <name evidence="1" type="ORF">S01H4_40373</name>
</gene>
<protein>
    <submittedName>
        <fullName evidence="1">Uncharacterized protein</fullName>
    </submittedName>
</protein>
<accession>X1E8S9</accession>
<organism evidence="1">
    <name type="scientific">marine sediment metagenome</name>
    <dbReference type="NCBI Taxonomy" id="412755"/>
    <lineage>
        <taxon>unclassified sequences</taxon>
        <taxon>metagenomes</taxon>
        <taxon>ecological metagenomes</taxon>
    </lineage>
</organism>
<reference evidence="1" key="1">
    <citation type="journal article" date="2014" name="Front. Microbiol.">
        <title>High frequency of phylogenetically diverse reductive dehalogenase-homologous genes in deep subseafloor sedimentary metagenomes.</title>
        <authorList>
            <person name="Kawai M."/>
            <person name="Futagami T."/>
            <person name="Toyoda A."/>
            <person name="Takaki Y."/>
            <person name="Nishi S."/>
            <person name="Hori S."/>
            <person name="Arai W."/>
            <person name="Tsubouchi T."/>
            <person name="Morono Y."/>
            <person name="Uchiyama I."/>
            <person name="Ito T."/>
            <person name="Fujiyama A."/>
            <person name="Inagaki F."/>
            <person name="Takami H."/>
        </authorList>
    </citation>
    <scope>NUCLEOTIDE SEQUENCE</scope>
    <source>
        <strain evidence="1">Expedition CK06-06</strain>
    </source>
</reference>
<dbReference type="EMBL" id="BART01021974">
    <property type="protein sequence ID" value="GAH05043.1"/>
    <property type="molecule type" value="Genomic_DNA"/>
</dbReference>
<proteinExistence type="predicted"/>
<evidence type="ECO:0000313" key="1">
    <source>
        <dbReference type="EMBL" id="GAH05043.1"/>
    </source>
</evidence>
<comment type="caution">
    <text evidence="1">The sequence shown here is derived from an EMBL/GenBank/DDBJ whole genome shotgun (WGS) entry which is preliminary data.</text>
</comment>
<sequence length="60" mass="7738">MSKYPSYYDWELRFRKARAKRTQKRKNPLRMYHHQFEQFLNEWKKKNFPIKKKSENDRET</sequence>
<name>X1E8S9_9ZZZZ</name>